<dbReference type="CDD" id="cd00265">
    <property type="entry name" value="MADS_MEF2_like"/>
    <property type="match status" value="1"/>
</dbReference>
<dbReference type="EMBL" id="JAAWWB010000030">
    <property type="protein sequence ID" value="KAG6746417.1"/>
    <property type="molecule type" value="Genomic_DNA"/>
</dbReference>
<evidence type="ECO:0000256" key="1">
    <source>
        <dbReference type="ARBA" id="ARBA00004123"/>
    </source>
</evidence>
<dbReference type="Pfam" id="PF01486">
    <property type="entry name" value="K-box"/>
    <property type="match status" value="1"/>
</dbReference>
<gene>
    <name evidence="10" type="ORF">POTOM_050957</name>
</gene>
<evidence type="ECO:0000256" key="6">
    <source>
        <dbReference type="SAM" id="Coils"/>
    </source>
</evidence>
<dbReference type="GO" id="GO:0005634">
    <property type="term" value="C:nucleus"/>
    <property type="evidence" value="ECO:0007669"/>
    <property type="project" value="UniProtKB-SubCell"/>
</dbReference>
<evidence type="ECO:0000313" key="10">
    <source>
        <dbReference type="EMBL" id="KAG6746417.1"/>
    </source>
</evidence>
<keyword evidence="5" id="KW-0539">Nucleus</keyword>
<dbReference type="Proteomes" id="UP000886885">
    <property type="component" value="Chromosome 15D"/>
</dbReference>
<dbReference type="OrthoDB" id="1898716at2759"/>
<keyword evidence="6" id="KW-0175">Coiled coil</keyword>
<dbReference type="PROSITE" id="PS00350">
    <property type="entry name" value="MADS_BOX_1"/>
    <property type="match status" value="1"/>
</dbReference>
<dbReference type="InterPro" id="IPR002100">
    <property type="entry name" value="TF_MADSbox"/>
</dbReference>
<dbReference type="GO" id="GO:0048440">
    <property type="term" value="P:carpel development"/>
    <property type="evidence" value="ECO:0007669"/>
    <property type="project" value="UniProtKB-ARBA"/>
</dbReference>
<feature type="domain" description="MADS-box" evidence="8">
    <location>
        <begin position="50"/>
        <end position="110"/>
    </location>
</feature>
<dbReference type="InterPro" id="IPR050142">
    <property type="entry name" value="MADS-box/MEF2_TF"/>
</dbReference>
<sequence length="288" mass="33768">MCVCKRGNSKRERSSRERERERERESRPCILDFVSCIVRLGFLLQEAKQMGRGKVVLERIENKISRQVTFSKRRNGLLKKAYELSLLCDAEVALIIFSSRGKLFEFCSSTDINKTLQRYQQCCYSTEGTNIPEDGSQTLYQEVSRLRARCESLQRSQRNFLGEELEPLTVKELRKIEKQLDKTLSEARKRKVHTHTHIMTQLMFDRVEELRKRLEAVQRLLAIHGVGDPSKGDGNRQSMMHPSKFNYVEPQPSLQMDQHQQFVSQEQGFDYRTSIRGKNKYPTPKWFP</sequence>
<evidence type="ECO:0000256" key="7">
    <source>
        <dbReference type="SAM" id="MobiDB-lite"/>
    </source>
</evidence>
<keyword evidence="3" id="KW-0238">DNA-binding</keyword>
<dbReference type="SMART" id="SM00432">
    <property type="entry name" value="MADS"/>
    <property type="match status" value="1"/>
</dbReference>
<dbReference type="GO" id="GO:0003700">
    <property type="term" value="F:DNA-binding transcription factor activity"/>
    <property type="evidence" value="ECO:0007669"/>
    <property type="project" value="InterPro"/>
</dbReference>
<accession>A0A8X7YCM8</accession>
<evidence type="ECO:0000259" key="9">
    <source>
        <dbReference type="PROSITE" id="PS51297"/>
    </source>
</evidence>
<evidence type="ECO:0000256" key="4">
    <source>
        <dbReference type="ARBA" id="ARBA00023163"/>
    </source>
</evidence>
<keyword evidence="4" id="KW-0804">Transcription</keyword>
<comment type="caution">
    <text evidence="10">The sequence shown here is derived from an EMBL/GenBank/DDBJ whole genome shotgun (WGS) entry which is preliminary data.</text>
</comment>
<dbReference type="PROSITE" id="PS50066">
    <property type="entry name" value="MADS_BOX_2"/>
    <property type="match status" value="1"/>
</dbReference>
<evidence type="ECO:0000256" key="2">
    <source>
        <dbReference type="ARBA" id="ARBA00023015"/>
    </source>
</evidence>
<organism evidence="10 11">
    <name type="scientific">Populus tomentosa</name>
    <name type="common">Chinese white poplar</name>
    <dbReference type="NCBI Taxonomy" id="118781"/>
    <lineage>
        <taxon>Eukaryota</taxon>
        <taxon>Viridiplantae</taxon>
        <taxon>Streptophyta</taxon>
        <taxon>Embryophyta</taxon>
        <taxon>Tracheophyta</taxon>
        <taxon>Spermatophyta</taxon>
        <taxon>Magnoliopsida</taxon>
        <taxon>eudicotyledons</taxon>
        <taxon>Gunneridae</taxon>
        <taxon>Pentapetalae</taxon>
        <taxon>rosids</taxon>
        <taxon>fabids</taxon>
        <taxon>Malpighiales</taxon>
        <taxon>Salicaceae</taxon>
        <taxon>Saliceae</taxon>
        <taxon>Populus</taxon>
    </lineage>
</organism>
<feature type="domain" description="K-box" evidence="9">
    <location>
        <begin position="136"/>
        <end position="230"/>
    </location>
</feature>
<evidence type="ECO:0000313" key="11">
    <source>
        <dbReference type="Proteomes" id="UP000886885"/>
    </source>
</evidence>
<evidence type="ECO:0000259" key="8">
    <source>
        <dbReference type="PROSITE" id="PS50066"/>
    </source>
</evidence>
<comment type="subcellular location">
    <subcellularLocation>
        <location evidence="1">Nucleus</location>
    </subcellularLocation>
</comment>
<dbReference type="AlphaFoldDB" id="A0A8X7YCM8"/>
<proteinExistence type="predicted"/>
<dbReference type="Pfam" id="PF00319">
    <property type="entry name" value="SRF-TF"/>
    <property type="match status" value="1"/>
</dbReference>
<dbReference type="GO" id="GO:0000977">
    <property type="term" value="F:RNA polymerase II transcription regulatory region sequence-specific DNA binding"/>
    <property type="evidence" value="ECO:0007669"/>
    <property type="project" value="InterPro"/>
</dbReference>
<feature type="coiled-coil region" evidence="6">
    <location>
        <begin position="136"/>
        <end position="190"/>
    </location>
</feature>
<dbReference type="InterPro" id="IPR002487">
    <property type="entry name" value="TF_Kbox"/>
</dbReference>
<name>A0A8X7YCM8_POPTO</name>
<dbReference type="PROSITE" id="PS51297">
    <property type="entry name" value="K_BOX"/>
    <property type="match status" value="1"/>
</dbReference>
<keyword evidence="2" id="KW-0805">Transcription regulation</keyword>
<dbReference type="InterPro" id="IPR033896">
    <property type="entry name" value="MEF2-like_N"/>
</dbReference>
<dbReference type="PANTHER" id="PTHR48019">
    <property type="entry name" value="SERUM RESPONSE FACTOR HOMOLOG"/>
    <property type="match status" value="1"/>
</dbReference>
<dbReference type="GO" id="GO:0045944">
    <property type="term" value="P:positive regulation of transcription by RNA polymerase II"/>
    <property type="evidence" value="ECO:0007669"/>
    <property type="project" value="InterPro"/>
</dbReference>
<protein>
    <submittedName>
        <fullName evidence="10">Uncharacterized protein</fullName>
    </submittedName>
</protein>
<evidence type="ECO:0000256" key="3">
    <source>
        <dbReference type="ARBA" id="ARBA00023125"/>
    </source>
</evidence>
<dbReference type="GO" id="GO:0046983">
    <property type="term" value="F:protein dimerization activity"/>
    <property type="evidence" value="ECO:0007669"/>
    <property type="project" value="InterPro"/>
</dbReference>
<keyword evidence="11" id="KW-1185">Reference proteome</keyword>
<feature type="region of interest" description="Disordered" evidence="7">
    <location>
        <begin position="1"/>
        <end position="20"/>
    </location>
</feature>
<feature type="compositionally biased region" description="Basic and acidic residues" evidence="7">
    <location>
        <begin position="9"/>
        <end position="20"/>
    </location>
</feature>
<evidence type="ECO:0000256" key="5">
    <source>
        <dbReference type="ARBA" id="ARBA00023242"/>
    </source>
</evidence>
<reference evidence="10" key="1">
    <citation type="journal article" date="2020" name="bioRxiv">
        <title>Hybrid origin of Populus tomentosa Carr. identified through genome sequencing and phylogenomic analysis.</title>
        <authorList>
            <person name="An X."/>
            <person name="Gao K."/>
            <person name="Chen Z."/>
            <person name="Li J."/>
            <person name="Yang X."/>
            <person name="Yang X."/>
            <person name="Zhou J."/>
            <person name="Guo T."/>
            <person name="Zhao T."/>
            <person name="Huang S."/>
            <person name="Miao D."/>
            <person name="Khan W.U."/>
            <person name="Rao P."/>
            <person name="Ye M."/>
            <person name="Lei B."/>
            <person name="Liao W."/>
            <person name="Wang J."/>
            <person name="Ji L."/>
            <person name="Li Y."/>
            <person name="Guo B."/>
            <person name="Mustafa N.S."/>
            <person name="Li S."/>
            <person name="Yun Q."/>
            <person name="Keller S.R."/>
            <person name="Mao J."/>
            <person name="Zhang R."/>
            <person name="Strauss S.H."/>
        </authorList>
    </citation>
    <scope>NUCLEOTIDE SEQUENCE</scope>
    <source>
        <strain evidence="10">GM15</strain>
        <tissue evidence="10">Leaf</tissue>
    </source>
</reference>
<dbReference type="FunFam" id="3.40.1810.10:FF:000004">
    <property type="entry name" value="MADS-box transcription factor 1"/>
    <property type="match status" value="1"/>
</dbReference>